<dbReference type="PROSITE" id="PS50011">
    <property type="entry name" value="PROTEIN_KINASE_DOM"/>
    <property type="match status" value="1"/>
</dbReference>
<name>A0ABR3EXX6_9AGAR</name>
<dbReference type="EC" id="2.7.11.1" evidence="1"/>
<dbReference type="Proteomes" id="UP001465976">
    <property type="component" value="Unassembled WGS sequence"/>
</dbReference>
<evidence type="ECO:0000259" key="9">
    <source>
        <dbReference type="PROSITE" id="PS50011"/>
    </source>
</evidence>
<keyword evidence="11" id="KW-1185">Reference proteome</keyword>
<dbReference type="InterPro" id="IPR000719">
    <property type="entry name" value="Prot_kinase_dom"/>
</dbReference>
<comment type="catalytic activity">
    <reaction evidence="8">
        <text>L-seryl-[protein] + ATP = O-phospho-L-seryl-[protein] + ADP + H(+)</text>
        <dbReference type="Rhea" id="RHEA:17989"/>
        <dbReference type="Rhea" id="RHEA-COMP:9863"/>
        <dbReference type="Rhea" id="RHEA-COMP:11604"/>
        <dbReference type="ChEBI" id="CHEBI:15378"/>
        <dbReference type="ChEBI" id="CHEBI:29999"/>
        <dbReference type="ChEBI" id="CHEBI:30616"/>
        <dbReference type="ChEBI" id="CHEBI:83421"/>
        <dbReference type="ChEBI" id="CHEBI:456216"/>
        <dbReference type="EC" id="2.7.11.1"/>
    </reaction>
</comment>
<keyword evidence="2" id="KW-0723">Serine/threonine-protein kinase</keyword>
<dbReference type="Gene3D" id="1.10.510.10">
    <property type="entry name" value="Transferase(Phosphotransferase) domain 1"/>
    <property type="match status" value="1"/>
</dbReference>
<dbReference type="InterPro" id="IPR011009">
    <property type="entry name" value="Kinase-like_dom_sf"/>
</dbReference>
<evidence type="ECO:0000313" key="10">
    <source>
        <dbReference type="EMBL" id="KAL0567766.1"/>
    </source>
</evidence>
<sequence>MLSGPGKTLVHKLKSSLSALIRGKQTPNYDWPQPIFSRPEEYLPCDVWDSQNPAERYASAGDLCAHLGDQLPVPLVKLIARDVLQGLKYLHEIRGSTHGDINPDCILLSPRDMKSIITQFTGDSLSHHSTSSSTTAFHPHYFDYDTLVSPGYGSPVVFRLCYPTVDRPRHDPFCDSYGMRPPEAIVGAPRSTSSDLWTLGCVLYELLTGDSLFDPFFQTVELGLAPEESHLIQIIEMVGELPLDLLESGKYAKKWFNEDGTLRLETTYYPVTLEEVLKMRLEECDVPETADFLSSLLKLRPQDRTKAMDLLNHPWLKH</sequence>
<evidence type="ECO:0000256" key="3">
    <source>
        <dbReference type="ARBA" id="ARBA00022679"/>
    </source>
</evidence>
<keyword evidence="4" id="KW-0547">Nucleotide-binding</keyword>
<dbReference type="PANTHER" id="PTHR47634:SF9">
    <property type="entry name" value="PROTEIN KINASE DOMAIN-CONTAINING PROTEIN-RELATED"/>
    <property type="match status" value="1"/>
</dbReference>
<gene>
    <name evidence="10" type="ORF">V5O48_014225</name>
</gene>
<dbReference type="SMART" id="SM00220">
    <property type="entry name" value="S_TKc"/>
    <property type="match status" value="1"/>
</dbReference>
<keyword evidence="3" id="KW-0808">Transferase</keyword>
<evidence type="ECO:0000256" key="7">
    <source>
        <dbReference type="ARBA" id="ARBA00047899"/>
    </source>
</evidence>
<organism evidence="10 11">
    <name type="scientific">Marasmius crinis-equi</name>
    <dbReference type="NCBI Taxonomy" id="585013"/>
    <lineage>
        <taxon>Eukaryota</taxon>
        <taxon>Fungi</taxon>
        <taxon>Dikarya</taxon>
        <taxon>Basidiomycota</taxon>
        <taxon>Agaricomycotina</taxon>
        <taxon>Agaricomycetes</taxon>
        <taxon>Agaricomycetidae</taxon>
        <taxon>Agaricales</taxon>
        <taxon>Marasmiineae</taxon>
        <taxon>Marasmiaceae</taxon>
        <taxon>Marasmius</taxon>
    </lineage>
</organism>
<dbReference type="SUPFAM" id="SSF56112">
    <property type="entry name" value="Protein kinase-like (PK-like)"/>
    <property type="match status" value="1"/>
</dbReference>
<evidence type="ECO:0000256" key="4">
    <source>
        <dbReference type="ARBA" id="ARBA00022741"/>
    </source>
</evidence>
<dbReference type="InterPro" id="IPR051334">
    <property type="entry name" value="SRPK"/>
</dbReference>
<evidence type="ECO:0000256" key="5">
    <source>
        <dbReference type="ARBA" id="ARBA00022777"/>
    </source>
</evidence>
<evidence type="ECO:0000256" key="1">
    <source>
        <dbReference type="ARBA" id="ARBA00012513"/>
    </source>
</evidence>
<dbReference type="PANTHER" id="PTHR47634">
    <property type="entry name" value="PROTEIN KINASE DOMAIN-CONTAINING PROTEIN-RELATED"/>
    <property type="match status" value="1"/>
</dbReference>
<keyword evidence="6" id="KW-0067">ATP-binding</keyword>
<feature type="domain" description="Protein kinase" evidence="9">
    <location>
        <begin position="1"/>
        <end position="316"/>
    </location>
</feature>
<accession>A0ABR3EXX6</accession>
<keyword evidence="5" id="KW-0418">Kinase</keyword>
<comment type="caution">
    <text evidence="10">The sequence shown here is derived from an EMBL/GenBank/DDBJ whole genome shotgun (WGS) entry which is preliminary data.</text>
</comment>
<protein>
    <recommendedName>
        <fullName evidence="1">non-specific serine/threonine protein kinase</fullName>
        <ecNumber evidence="1">2.7.11.1</ecNumber>
    </recommendedName>
</protein>
<evidence type="ECO:0000256" key="6">
    <source>
        <dbReference type="ARBA" id="ARBA00022840"/>
    </source>
</evidence>
<evidence type="ECO:0000256" key="2">
    <source>
        <dbReference type="ARBA" id="ARBA00022527"/>
    </source>
</evidence>
<proteinExistence type="predicted"/>
<reference evidence="10 11" key="1">
    <citation type="submission" date="2024-02" db="EMBL/GenBank/DDBJ databases">
        <title>A draft genome for the cacao thread blight pathogen Marasmius crinis-equi.</title>
        <authorList>
            <person name="Cohen S.P."/>
            <person name="Baruah I.K."/>
            <person name="Amoako-Attah I."/>
            <person name="Bukari Y."/>
            <person name="Meinhardt L.W."/>
            <person name="Bailey B.A."/>
        </authorList>
    </citation>
    <scope>NUCLEOTIDE SEQUENCE [LARGE SCALE GENOMIC DNA]</scope>
    <source>
        <strain evidence="10 11">GH-76</strain>
    </source>
</reference>
<evidence type="ECO:0000256" key="8">
    <source>
        <dbReference type="ARBA" id="ARBA00048679"/>
    </source>
</evidence>
<comment type="catalytic activity">
    <reaction evidence="7">
        <text>L-threonyl-[protein] + ATP = O-phospho-L-threonyl-[protein] + ADP + H(+)</text>
        <dbReference type="Rhea" id="RHEA:46608"/>
        <dbReference type="Rhea" id="RHEA-COMP:11060"/>
        <dbReference type="Rhea" id="RHEA-COMP:11605"/>
        <dbReference type="ChEBI" id="CHEBI:15378"/>
        <dbReference type="ChEBI" id="CHEBI:30013"/>
        <dbReference type="ChEBI" id="CHEBI:30616"/>
        <dbReference type="ChEBI" id="CHEBI:61977"/>
        <dbReference type="ChEBI" id="CHEBI:456216"/>
        <dbReference type="EC" id="2.7.11.1"/>
    </reaction>
</comment>
<dbReference type="EMBL" id="JBAHYK010001501">
    <property type="protein sequence ID" value="KAL0567766.1"/>
    <property type="molecule type" value="Genomic_DNA"/>
</dbReference>
<evidence type="ECO:0000313" key="11">
    <source>
        <dbReference type="Proteomes" id="UP001465976"/>
    </source>
</evidence>
<dbReference type="Pfam" id="PF00069">
    <property type="entry name" value="Pkinase"/>
    <property type="match status" value="1"/>
</dbReference>